<name>A0A848H984_9BURK</name>
<evidence type="ECO:0000256" key="1">
    <source>
        <dbReference type="SAM" id="MobiDB-lite"/>
    </source>
</evidence>
<keyword evidence="2" id="KW-0812">Transmembrane</keyword>
<organism evidence="4 5">
    <name type="scientific">Ramlibacter agri</name>
    <dbReference type="NCBI Taxonomy" id="2728837"/>
    <lineage>
        <taxon>Bacteria</taxon>
        <taxon>Pseudomonadati</taxon>
        <taxon>Pseudomonadota</taxon>
        <taxon>Betaproteobacteria</taxon>
        <taxon>Burkholderiales</taxon>
        <taxon>Comamonadaceae</taxon>
        <taxon>Ramlibacter</taxon>
    </lineage>
</organism>
<protein>
    <submittedName>
        <fullName evidence="4">General secretion pathway protein GspB</fullName>
    </submittedName>
</protein>
<evidence type="ECO:0000313" key="4">
    <source>
        <dbReference type="EMBL" id="NML45980.1"/>
    </source>
</evidence>
<evidence type="ECO:0000259" key="3">
    <source>
        <dbReference type="Pfam" id="PF16537"/>
    </source>
</evidence>
<gene>
    <name evidence="4" type="ORF">HHL11_19690</name>
</gene>
<feature type="region of interest" description="Disordered" evidence="1">
    <location>
        <begin position="146"/>
        <end position="180"/>
    </location>
</feature>
<dbReference type="AlphaFoldDB" id="A0A848H984"/>
<keyword evidence="5" id="KW-1185">Reference proteome</keyword>
<evidence type="ECO:0000256" key="2">
    <source>
        <dbReference type="SAM" id="Phobius"/>
    </source>
</evidence>
<reference evidence="4 5" key="1">
    <citation type="submission" date="2020-04" db="EMBL/GenBank/DDBJ databases">
        <title>Ramlibacter sp. G-1-2-2 isolated from soil.</title>
        <authorList>
            <person name="Dahal R.H."/>
        </authorList>
    </citation>
    <scope>NUCLEOTIDE SEQUENCE [LARGE SCALE GENOMIC DNA]</scope>
    <source>
        <strain evidence="4 5">G-1-2-2</strain>
    </source>
</reference>
<dbReference type="GO" id="GO:0015627">
    <property type="term" value="C:type II protein secretion system complex"/>
    <property type="evidence" value="ECO:0007669"/>
    <property type="project" value="InterPro"/>
</dbReference>
<feature type="compositionally biased region" description="Low complexity" evidence="1">
    <location>
        <begin position="146"/>
        <end position="172"/>
    </location>
</feature>
<feature type="domain" description="Type II secretion system protein GspB C-terminal" evidence="3">
    <location>
        <begin position="203"/>
        <end position="260"/>
    </location>
</feature>
<dbReference type="Proteomes" id="UP000541185">
    <property type="component" value="Unassembled WGS sequence"/>
</dbReference>
<dbReference type="Pfam" id="PF16537">
    <property type="entry name" value="T2SSB"/>
    <property type="match status" value="1"/>
</dbReference>
<feature type="transmembrane region" description="Helical" evidence="2">
    <location>
        <begin position="41"/>
        <end position="60"/>
    </location>
</feature>
<comment type="caution">
    <text evidence="4">The sequence shown here is derived from an EMBL/GenBank/DDBJ whole genome shotgun (WGS) entry which is preliminary data.</text>
</comment>
<dbReference type="EMBL" id="JABBFX010000002">
    <property type="protein sequence ID" value="NML45980.1"/>
    <property type="molecule type" value="Genomic_DNA"/>
</dbReference>
<accession>A0A848H984</accession>
<dbReference type="InterPro" id="IPR032389">
    <property type="entry name" value="GspB_C"/>
</dbReference>
<proteinExistence type="predicted"/>
<keyword evidence="2" id="KW-0472">Membrane</keyword>
<evidence type="ECO:0000313" key="5">
    <source>
        <dbReference type="Proteomes" id="UP000541185"/>
    </source>
</evidence>
<sequence>MSYILDALRKADAERERDPARGIHAQPMAQLPAASRRLPPALGAALAAVLVVAGGAAYVLRERSAPAPLPAPVAVAPVPAPVLAPVPAAPPAAAPVADSVQPAPPPMPAPQPVKVAAVKAAPAAPVAKTTKTADAAKPADANKGAATTQVAAAAPTAPASQPAEATAQQPAAKPLDAAKASPSATAERIYAQAELPADIQHALPKLAISGGVYSENAAQRMLVVGGQVVGEGAELAPGVLLEQIRSRSAVLRFKGWRYSVGF</sequence>
<dbReference type="RefSeq" id="WP_169420278.1">
    <property type="nucleotide sequence ID" value="NZ_JABBFX010000002.1"/>
</dbReference>
<keyword evidence="2" id="KW-1133">Transmembrane helix</keyword>